<organism evidence="1 2">
    <name type="scientific">Metabacillus mangrovi</name>
    <dbReference type="NCBI Taxonomy" id="1491830"/>
    <lineage>
        <taxon>Bacteria</taxon>
        <taxon>Bacillati</taxon>
        <taxon>Bacillota</taxon>
        <taxon>Bacilli</taxon>
        <taxon>Bacillales</taxon>
        <taxon>Bacillaceae</taxon>
        <taxon>Metabacillus</taxon>
    </lineage>
</organism>
<protein>
    <submittedName>
        <fullName evidence="1">Uncharacterized protein</fullName>
    </submittedName>
</protein>
<dbReference type="AlphaFoldDB" id="A0A7X2S4W1"/>
<dbReference type="RefSeq" id="WP_155111832.1">
    <property type="nucleotide sequence ID" value="NZ_WMIB01000005.1"/>
</dbReference>
<comment type="caution">
    <text evidence="1">The sequence shown here is derived from an EMBL/GenBank/DDBJ whole genome shotgun (WGS) entry which is preliminary data.</text>
</comment>
<reference evidence="1 2" key="1">
    <citation type="journal article" date="2017" name="Int. J. Syst. Evol. Microbiol.">
        <title>Bacillus mangrovi sp. nov., isolated from a sediment sample from a mangrove forest.</title>
        <authorList>
            <person name="Gupta V."/>
            <person name="Singh P.K."/>
            <person name="Korpole S."/>
            <person name="Tanuku N.R.S."/>
            <person name="Pinnaka A.K."/>
        </authorList>
    </citation>
    <scope>NUCLEOTIDE SEQUENCE [LARGE SCALE GENOMIC DNA]</scope>
    <source>
        <strain evidence="1 2">KCTC 33872</strain>
    </source>
</reference>
<accession>A0A7X2S4W1</accession>
<gene>
    <name evidence="1" type="ORF">GKZ89_07745</name>
</gene>
<keyword evidence="2" id="KW-1185">Reference proteome</keyword>
<evidence type="ECO:0000313" key="1">
    <source>
        <dbReference type="EMBL" id="MTH53305.1"/>
    </source>
</evidence>
<dbReference type="Proteomes" id="UP000434639">
    <property type="component" value="Unassembled WGS sequence"/>
</dbReference>
<name>A0A7X2S4W1_9BACI</name>
<dbReference type="EMBL" id="WMIB01000005">
    <property type="protein sequence ID" value="MTH53305.1"/>
    <property type="molecule type" value="Genomic_DNA"/>
</dbReference>
<evidence type="ECO:0000313" key="2">
    <source>
        <dbReference type="Proteomes" id="UP000434639"/>
    </source>
</evidence>
<sequence>MRITVQNNILAEKDYIIKNSGASKGYYLRPDEYENYDEHTKQLLYDLICSMDYFPIFITYEAYDRDVESLLVKWGIHFTMIVSTPLNTYPLYHLHIPNSKSLMLVLNETFWTAASNQFYALSISGFIPLEQVKRHRRSVMLPSIDMAVHSEVMVIFHDGWGFEWYTNNPFTLPEGTIVTNAEE</sequence>
<proteinExistence type="predicted"/>
<dbReference type="OrthoDB" id="2354029at2"/>